<protein>
    <submittedName>
        <fullName evidence="1">Uncharacterized protein</fullName>
    </submittedName>
</protein>
<keyword evidence="2" id="KW-1185">Reference proteome</keyword>
<dbReference type="AlphaFoldDB" id="A0AAV4DC65"/>
<organism evidence="1 2">
    <name type="scientific">Plakobranchus ocellatus</name>
    <dbReference type="NCBI Taxonomy" id="259542"/>
    <lineage>
        <taxon>Eukaryota</taxon>
        <taxon>Metazoa</taxon>
        <taxon>Spiralia</taxon>
        <taxon>Lophotrochozoa</taxon>
        <taxon>Mollusca</taxon>
        <taxon>Gastropoda</taxon>
        <taxon>Heterobranchia</taxon>
        <taxon>Euthyneura</taxon>
        <taxon>Panpulmonata</taxon>
        <taxon>Sacoglossa</taxon>
        <taxon>Placobranchoidea</taxon>
        <taxon>Plakobranchidae</taxon>
        <taxon>Plakobranchus</taxon>
    </lineage>
</organism>
<dbReference type="EMBL" id="BLXT01007728">
    <property type="protein sequence ID" value="GFO41808.1"/>
    <property type="molecule type" value="Genomic_DNA"/>
</dbReference>
<evidence type="ECO:0000313" key="1">
    <source>
        <dbReference type="EMBL" id="GFO41808.1"/>
    </source>
</evidence>
<evidence type="ECO:0000313" key="2">
    <source>
        <dbReference type="Proteomes" id="UP000735302"/>
    </source>
</evidence>
<comment type="caution">
    <text evidence="1">The sequence shown here is derived from an EMBL/GenBank/DDBJ whole genome shotgun (WGS) entry which is preliminary data.</text>
</comment>
<accession>A0AAV4DC65</accession>
<gene>
    <name evidence="1" type="ORF">PoB_006831300</name>
</gene>
<reference evidence="1 2" key="1">
    <citation type="journal article" date="2021" name="Elife">
        <title>Chloroplast acquisition without the gene transfer in kleptoplastic sea slugs, Plakobranchus ocellatus.</title>
        <authorList>
            <person name="Maeda T."/>
            <person name="Takahashi S."/>
            <person name="Yoshida T."/>
            <person name="Shimamura S."/>
            <person name="Takaki Y."/>
            <person name="Nagai Y."/>
            <person name="Toyoda A."/>
            <person name="Suzuki Y."/>
            <person name="Arimoto A."/>
            <person name="Ishii H."/>
            <person name="Satoh N."/>
            <person name="Nishiyama T."/>
            <person name="Hasebe M."/>
            <person name="Maruyama T."/>
            <person name="Minagawa J."/>
            <person name="Obokata J."/>
            <person name="Shigenobu S."/>
        </authorList>
    </citation>
    <scope>NUCLEOTIDE SEQUENCE [LARGE SCALE GENOMIC DNA]</scope>
</reference>
<proteinExistence type="predicted"/>
<dbReference type="Proteomes" id="UP000735302">
    <property type="component" value="Unassembled WGS sequence"/>
</dbReference>
<name>A0AAV4DC65_9GAST</name>
<sequence>MQCACVAFPVARFSKMSSAILPSVVNGAPCNHKLPGFSILPCTSNAPCQEQRSQVLFFSNRLLMSSKSPAAIEQFSHIQPSNPSAQF</sequence>